<dbReference type="SMART" id="SM01249">
    <property type="entry name" value="KASH"/>
    <property type="match status" value="1"/>
</dbReference>
<feature type="region of interest" description="Disordered" evidence="10">
    <location>
        <begin position="1568"/>
        <end position="1637"/>
    </location>
</feature>
<evidence type="ECO:0000256" key="7">
    <source>
        <dbReference type="ARBA" id="ARBA00023242"/>
    </source>
</evidence>
<feature type="compositionally biased region" description="Basic and acidic residues" evidence="10">
    <location>
        <begin position="2947"/>
        <end position="2961"/>
    </location>
</feature>
<feature type="region of interest" description="Disordered" evidence="10">
    <location>
        <begin position="247"/>
        <end position="435"/>
    </location>
</feature>
<protein>
    <submittedName>
        <fullName evidence="13">Titin-like</fullName>
    </submittedName>
</protein>
<feature type="compositionally biased region" description="Basic and acidic residues" evidence="10">
    <location>
        <begin position="265"/>
        <end position="282"/>
    </location>
</feature>
<keyword evidence="3 8" id="KW-0812">Transmembrane</keyword>
<feature type="region of interest" description="Disordered" evidence="10">
    <location>
        <begin position="883"/>
        <end position="921"/>
    </location>
</feature>
<feature type="compositionally biased region" description="Basic residues" evidence="10">
    <location>
        <begin position="5342"/>
        <end position="5351"/>
    </location>
</feature>
<gene>
    <name evidence="13" type="primary">LOC117151710</name>
</gene>
<dbReference type="GO" id="GO:0051015">
    <property type="term" value="F:actin filament binding"/>
    <property type="evidence" value="ECO:0007669"/>
    <property type="project" value="TreeGrafter"/>
</dbReference>
<feature type="compositionally biased region" description="Basic residues" evidence="10">
    <location>
        <begin position="2570"/>
        <end position="2580"/>
    </location>
</feature>
<feature type="compositionally biased region" description="Basic and acidic residues" evidence="10">
    <location>
        <begin position="2733"/>
        <end position="2752"/>
    </location>
</feature>
<feature type="compositionally biased region" description="Basic and acidic residues" evidence="10">
    <location>
        <begin position="3075"/>
        <end position="3084"/>
    </location>
</feature>
<feature type="compositionally biased region" description="Basic and acidic residues" evidence="10">
    <location>
        <begin position="2974"/>
        <end position="2999"/>
    </location>
</feature>
<feature type="compositionally biased region" description="Basic and acidic residues" evidence="10">
    <location>
        <begin position="498"/>
        <end position="523"/>
    </location>
</feature>
<keyword evidence="6 8" id="KW-0472">Membrane</keyword>
<feature type="compositionally biased region" description="Basic and acidic residues" evidence="10">
    <location>
        <begin position="190"/>
        <end position="232"/>
    </location>
</feature>
<feature type="compositionally biased region" description="Basic and acidic residues" evidence="10">
    <location>
        <begin position="3119"/>
        <end position="3131"/>
    </location>
</feature>
<feature type="compositionally biased region" description="Basic and acidic residues" evidence="10">
    <location>
        <begin position="1801"/>
        <end position="1825"/>
    </location>
</feature>
<feature type="compositionally biased region" description="Basic and acidic residues" evidence="10">
    <location>
        <begin position="15"/>
        <end position="35"/>
    </location>
</feature>
<accession>A0A6P8LE10</accession>
<evidence type="ECO:0000256" key="3">
    <source>
        <dbReference type="ARBA" id="ARBA00022692"/>
    </source>
</evidence>
<evidence type="ECO:0000313" key="12">
    <source>
        <dbReference type="Proteomes" id="UP000515180"/>
    </source>
</evidence>
<feature type="region of interest" description="Disordered" evidence="10">
    <location>
        <begin position="2863"/>
        <end position="3036"/>
    </location>
</feature>
<feature type="coiled-coil region" evidence="9">
    <location>
        <begin position="7332"/>
        <end position="7402"/>
    </location>
</feature>
<feature type="region of interest" description="Disordered" evidence="10">
    <location>
        <begin position="2210"/>
        <end position="2243"/>
    </location>
</feature>
<feature type="coiled-coil region" evidence="9">
    <location>
        <begin position="3605"/>
        <end position="3673"/>
    </location>
</feature>
<dbReference type="GO" id="GO:0005640">
    <property type="term" value="C:nuclear outer membrane"/>
    <property type="evidence" value="ECO:0007669"/>
    <property type="project" value="TreeGrafter"/>
</dbReference>
<feature type="compositionally biased region" description="Basic and acidic residues" evidence="10">
    <location>
        <begin position="2053"/>
        <end position="2066"/>
    </location>
</feature>
<feature type="region of interest" description="Disordered" evidence="10">
    <location>
        <begin position="816"/>
        <end position="864"/>
    </location>
</feature>
<dbReference type="GO" id="GO:0007097">
    <property type="term" value="P:nuclear migration"/>
    <property type="evidence" value="ECO:0007669"/>
    <property type="project" value="TreeGrafter"/>
</dbReference>
<dbReference type="GO" id="GO:0034993">
    <property type="term" value="C:meiotic nuclear membrane microtubule tethering complex"/>
    <property type="evidence" value="ECO:0007669"/>
    <property type="project" value="TreeGrafter"/>
</dbReference>
<feature type="compositionally biased region" description="Basic and acidic residues" evidence="10">
    <location>
        <begin position="2494"/>
        <end position="2511"/>
    </location>
</feature>
<keyword evidence="7" id="KW-0539">Nucleus</keyword>
<feature type="region of interest" description="Disordered" evidence="10">
    <location>
        <begin position="5261"/>
        <end position="5292"/>
    </location>
</feature>
<feature type="coiled-coil region" evidence="9">
    <location>
        <begin position="6760"/>
        <end position="6814"/>
    </location>
</feature>
<evidence type="ECO:0000256" key="2">
    <source>
        <dbReference type="ARBA" id="ARBA00008619"/>
    </source>
</evidence>
<feature type="coiled-coil region" evidence="9">
    <location>
        <begin position="7190"/>
        <end position="7228"/>
    </location>
</feature>
<feature type="compositionally biased region" description="Basic residues" evidence="10">
    <location>
        <begin position="4715"/>
        <end position="4727"/>
    </location>
</feature>
<feature type="compositionally biased region" description="Basic and acidic residues" evidence="10">
    <location>
        <begin position="613"/>
        <end position="627"/>
    </location>
</feature>
<feature type="region of interest" description="Disordered" evidence="10">
    <location>
        <begin position="3465"/>
        <end position="3548"/>
    </location>
</feature>
<feature type="compositionally biased region" description="Acidic residues" evidence="10">
    <location>
        <begin position="4733"/>
        <end position="4749"/>
    </location>
</feature>
<feature type="topological domain" description="Perinuclear space" evidence="8">
    <location>
        <begin position="7871"/>
        <end position="7900"/>
    </location>
</feature>
<feature type="compositionally biased region" description="Basic and acidic residues" evidence="10">
    <location>
        <begin position="2632"/>
        <end position="2721"/>
    </location>
</feature>
<feature type="compositionally biased region" description="Basic residues" evidence="10">
    <location>
        <begin position="386"/>
        <end position="397"/>
    </location>
</feature>
<feature type="compositionally biased region" description="Basic and acidic residues" evidence="10">
    <location>
        <begin position="289"/>
        <end position="315"/>
    </location>
</feature>
<feature type="compositionally biased region" description="Polar residues" evidence="10">
    <location>
        <begin position="2231"/>
        <end position="2243"/>
    </location>
</feature>
<feature type="region of interest" description="Disordered" evidence="10">
    <location>
        <begin position="4876"/>
        <end position="4944"/>
    </location>
</feature>
<feature type="compositionally biased region" description="Basic and acidic residues" evidence="10">
    <location>
        <begin position="1183"/>
        <end position="1206"/>
    </location>
</feature>
<feature type="region of interest" description="Disordered" evidence="10">
    <location>
        <begin position="5058"/>
        <end position="5077"/>
    </location>
</feature>
<feature type="compositionally biased region" description="Polar residues" evidence="10">
    <location>
        <begin position="5306"/>
        <end position="5334"/>
    </location>
</feature>
<dbReference type="GO" id="GO:0005737">
    <property type="term" value="C:cytoplasm"/>
    <property type="evidence" value="ECO:0007669"/>
    <property type="project" value="TreeGrafter"/>
</dbReference>
<feature type="compositionally biased region" description="Basic and acidic residues" evidence="10">
    <location>
        <begin position="1779"/>
        <end position="1794"/>
    </location>
</feature>
<feature type="compositionally biased region" description="Polar residues" evidence="10">
    <location>
        <begin position="691"/>
        <end position="700"/>
    </location>
</feature>
<name>A0A6P8LE10_BOMIM</name>
<feature type="compositionally biased region" description="Basic and acidic residues" evidence="10">
    <location>
        <begin position="1860"/>
        <end position="1878"/>
    </location>
</feature>
<sequence>MILDQTAALIENVNKELDMMKKEKEQSTAEGKVEDKEEEKEPEIRKKEQIKKTTDEDKVETPKQKHVKPDSVENVQNLEQIKKEDTKATKPVKSDKTPETKVELRNKVQSEPKEKEPMKEQEKSKKNKKQKQGNEQETSKVQTPKKQSQQKEDKKVEQSKQKKSEEKSEVTKDVKLGEKQEVEAEVNVKTPKDDKDKKVAEKKKGKEDDTKEQKKEDTVSEVEPKTDIKEEQKMVISALVRVMESTMEISKGDESKPETVVQENADEKSTNKREKKQNKSGEEQMVETKNLKKESKPDSVQKEEPKKVVELEKQTKSKGKKSKKEPDVSQKPAPEAIKMAEKEEKKIIDKQVIEEKSIKEEEIVTERSKKELKTEPVTPSKGQSDKKRRKKSKSPTKAKKEEDSKSALPVEEKEKPKGKEAVEEAKLEEKNGKIDNDGKLISIEETRITGVEEKITAIQAENQKEENIVTEKIEAQPNIEKSITGEKSTECVEIFVDKKAEETVKKPEEPEKVETSDVKKKEGILLPEVPKTDRPEIQEVPGTPSKSKKGKSKEKAVTENTTPISAIEPKEEPKSSQPSTPKSDKRKKKKQESKDKIVVEPPQLEQAIVTEKPSTDTKPIEESEKSMETPSLKLVTPLIESQNKKQGHVKKPIEIEKISLTKSDDSESRSQELIENPSTEEDSLLSKNEKTANVSATVSPTTESSSLEKTVTTVTSSVPEPVEAKPSIEKIVENLESIPSSKVVGSKPTELITLRPETVESSLTTTEYARVSDDSAVGIPWKALDTLADVDKSISDYTVYLDDLVKDDQPILFGSVQDRRRGRSGTPKSVGSARDERELDNFEKEQDAKVMQDKSKHEVEGKTDRMRVKEEVKIVGEAASVESKDSGELVVESEGEIVQEKGKMGTGPEESSSDIEQGQGKGTGIMSLELELDTREVSILPTHVRHMTPETKYIPEIVTVPVDVPKSETENIEDKISTVEKKVGDVEERKVDDSKPRTEEVKEKAALLEEKIVDSEKQEVSIKDEDSKPEKQKVEDKPSQIETQVAESKKQIEVSVKGEDPKTEEKKVEDKPSQIKAQVAEPKKQVEVSVKGEDSKPEEQKVEDETTQTKTQVADSKKQVEVSVKGEDSKPEKQKVEDKPSQIETQVAESKKQIEVSVKGEDPKTEEKKVEDKPSQIKAQVAEPKKQVEVSVKGEDSKPEEQKVEDETTQTKTQVADSKKQVEVSVKGEDSKPEEQKVEDKPSQIKTQVTESIKQVEVPVKGEDSKPEKQKVEDKPSQIKAQVAEPKKQVEVSVKGEDSKPEKQKVEDKPSQIKTQVTESINQVEVPVKNEDSKPEKQKIEDEASQIKTQVAESIKQVEVPTKVKESKPITKEIYPCYFTDLVKPYWFNYRPYIEAEINFHRCFKVVEVIEENVPASAPPRLESIERIAQESIMKEPKEEEEKSEDTEQSEAESRKLSLIKETLKYPISTFYKVESDWVKSKQTKEKEVMATPLEESNLTSVEIAKETMQIQEDKKHSEILDAQNISEKDIDKEKTIAEITTEIKSTDMILDQTAALIENVNKELDMMKKEKEQSTAEGKVEDKEEEKEPEIRKKEQQVSDKKPKEKSKKEKQPKDEKSKSKKEEKKEMTSPVKELEVVEKNDITELTKAVEQLTMIIHEETKEASLAFKQSEEVEKKDIAIVQGTELAQTTEQLVTKIDEPSAVQIIDRKEEEKIEKNITEEEPLITLEPKIEEVVKPAIESSEVEKVKEETKLEKDKKEHEKQDEKKEIVPEPQILIEEKIEKESEKVEKPVSGKKKVSKEPKKKDVKEITREEKLSTEEKALSQESISVVTESTATEKSMNGKVPEIEDSNASESPVIEKKTKPSDKPRKEEGRTKSGKQKQPKEKSDIKSTSTPEKDAKKQEEQEISSPDSKKKRDGKSKKANEIPAVVPRETPLAEAPLEETKKEESRSEIKEISKEEIQPVCAKSWASVVGMKGTSDLPAENVQSMTVTPQESISGTAELGKVAQIVETVPEEPQSPQTQHKKHQKKKDTKQEKIVTEAKVSSVDTETEKENMKSVVPEKVEELELNMKDSNKSYAQVAASSKGTSPQSNQEDVVLLKPIPLMPDQSLDKLIEDERITSEKSLIITETPEAEKETSKPEEIATDKKFNELITEQDVFKIESTSWVEEIEKEAMAEETSSMSPIPSAIVVETPQKMKDSWATIVSKHAEPQEPLSSPTSEKIMMKKQQTAEQNSNPQIQIHVEEAPEPISIEEVVKIDEQGFMEFVNRKELRSRRSRSRSRSVRRDEASSKQSSDKPIVPEEILAEEQKQLGAQKVEEQKKKDGNKGKEGKSKKKRGEAKSSSRDRNQVTKDEQEKDRESLQKEKDKEKTSKIEEKDVKKIEKEIIEPLVEEKIQKQPEKKDTKQHEGKSKTKEVNLSQESKEKAGEKVEEKLDEEVKEIEVVKPETPEVDKIIEMDKQNSKSADKWRKAETKEQSIAASKKSKKSKRGKSDKEQPKEELEHKEQIKQSGVVQVTEIQLKSEDEIVKEPETKEVKEILEVSAITKSEAESKPEIVEEIKSEKSTSPRKRKGKSKEKKVETVSGISETSIEEKKVPESKIKEEIPAKETEVQEIKKVEEEIKITNPEKSTDTEKHKEKSEEKKVETAPERIIETSVDEKKVSELEIKEMSVEKVKEDVKESEASQKKEIDSKPDVPEEKKEVSAKEATEEKHKEEPIKSPQTPVAEMIVDTKTETAEVKDEAHADKKLKLSKKEKRKQKKKEKSTRRASSEEKLEKETSETFVPEKKEETVTLEEIRPEEAKPDEVKPEEVTISSDETNQEKELNEKLQEIKKLSAIIPGVIPDEIKLVPETMLKPIVKEKTKPSREETELLKPTEEKEKVSGEIENFAENKIETPKLVTDKSETPKPEIDKSEVPKPETDKAETFKPDKTETPEPVTDEAEKDIKQKEEPTSASKEKSKRKNKQAKKGRREEQEAATKSTDEEVQSPKDEKEIEILSAGSTVPSTPESPKETVDREKDATIPEEKIESGAQLNKLEIDETRIEEVKKDEEEAKGVLQEQVVLKETIIQEKTEISAKGQEEVDLLQKTAEIPEAQPLEKKPTKEEKSKTKKIKDKRQEETTKNVEEKISEEEPVISKEEIPDKVSEVKTDKVVPPEAKPEETIKPAEIIVNGKLTEEDDKTEKEVTEKKTEEIERAQSGIVKELESIMQETDQLPQRDISTEKLLHKIESPITMESMQSQLETEEEFEKCISSEPEIETVDIVVEPVKPKVQFYIADEILVLSPEKKKPVQTPLILKTLSELSRSKFLSLDSGFWPDKHPYHEAERYLFENLANYPMESLSDDINRDSNDKDDFDGDQGGGNLNERGGNGGPLNSYFMGGPHTERLIADLPGGIGSWSDYSTYLSSENEQRTNQSTELVQEKIENPMSDLIYPSDNLISELSSVHLKDDQSISKFDELSLERDVPTTSENSEDVKLSSLSTVEVSASGEQPLKLDYKTVSPDQLSESTYSDPRELSSTPSIPDHDPDPKKHLGREKGSMQRRTPIVETEREMGVTEDEAEKRIRGIKDIIQERLMVLQLSLSNLKGTYLPRDSIDSMLSAITNLLTELQGYDQEVGHLEEELRKIPADLEAQKLLSSLEEVQSRIATLLSQAEQGRATLERARGQQEQRGHDIHEYKKFLDETDSWLKNIVAGIKQQQPPTTNKALQDELSSHAQRVSELESLPEISTLAKVLKNALLEVMSRLQQRQQEVCDEEAQADETSDRDDATLDQAPSIHSSLETSMPSLADVSLQTGQSLLANIVEKPQQLTKQTSTNKMPVSTECHSLTTQTMDIAHPNIENIQTQETIKILKTTEGDHDVIEIATKNVPSSSAQETDQEHAEATAEDIVVDMKYQDPTNADNTTSELNIVHAAPQSFETVLVEPDDVTTEVVVDEDGSKRIIVRKLRRTTMTSRQTTQQHLSSTSTAIGDAPSVVQAFSEATMKDQQVTVTTTKPDGTIETTTKQIHGGKVTTGTPYKDVKVEEYELAPQYTHMVTQGHVQDISPQPFEEGLLMESGEYRAQTSSVHAVVQQVTRRVIRKTRRIIRKVTIVDGKETTTEEIIEEPEEVEIDEKNIPHISINVIKQEEQRQFRSDGATGEEKTPERVLVEEVTDKEEKDLKVEKIVTDDTPMQGPFFGAFAKDMHPSTVYIEPEPLEEKPLIDIKKDVPVTEKKEEKVVDVAIPTEKTLESQMEPSIADIRKEQSPRTPEESLSQIHLDDKSSKLEFVEKKPELVDKYEQEHFLVEVKDKKLLPLASQAFIDAEVSAALQSPIGEIKIHETQVQQELAKSSIESIVSDDITKATCKSVDAPVSRETPGIELEGRTVDVEKHDDTIGTVDVLEEKPSIETATAGAPESSVGFASTELQKIVDVSEVQPTQIEGAVSTIPSTECERHDEPEILPIHVKQQIVKNSFIPEIDYSVDDYMDEALKPEYKPIFHKVEISLAVKKDGEEMQPTVEVKSQAEPEAAPHRIVKEDVNISLPADKESKLIIHDKIVQTSPPVAEPTIVSLDKYVGLSERTMITSDKFTITSEKEETDKSVICSEKEGTSDNVITSEKEDEYQTEPAIEPEEEKFVPLVEKIEEEVKSPMSSMETKSSASLVSNIAESIEIDVALSDSSKHISEAPQPDITKMLESRELETLPKDETSEGEDGYEADRTMISATTPDDESVMRMKKKKKRKQRIRSFKDEEQTEFPETSSDDEEFTDDLAPMESEYAKATKKKKKKKKRADVDVGKDKAPAVTSNEADTQTVPQASNVSVATSPKQKEISEIYIQTSPHLLEETKTPEIVKVHEEAQTSSISLEDSETIETPKMAEIHAEMQTSPLSVLDFGMQTTPEKEPEKSTTQHSEMQTSPLPASDFGAQAVTEEPPQIEETSTQTIESPEKRMEEYAVQTSPIEDTTEATVPIETVEIQVQTVATDVVSIEAQTSPTAPSMEMETQTAEKMVVAVEQQTTPPPIEEKILAGIATQTVTPEAPKTIETEAQTSKPTSPEIVTLDFNIQADLIEHPSVEIMETQTTPGESPRQADTQETESQTMLAEPTEEIMIQTSPVTFSPEKVEVCELSSQTSLEEKKESMDEQSQTVIPEKIKTLDTSVQIKTCELLAQVEESVQIIPETREDGAQTSVEEEKPLLVTASQQTNDVLLVPREEKEVIKDEEGNVIEATIDVVDAEVKMPLKLTEIPVAPDVQVQEYKEYLDTKIEEVTEPEPVMKETIQEEFKDEQNLSEKIEKSEIEESVARSKEDTETTDAEFKIRLQATIEFPTSDTTTDTASKFTDSSQDTTITEDLSSTGKIDDSVGRRQKRKRRHKTNETPATTEKDLESIFGQPVESRDVSLRLSYSDVTKKNVGKEKSASGEPGFFERGFDDDDTKIVPDEKVDEEIIQSASLTMIEPIAIKDAPDVWTLVKDEAEGQQESIVPHMPSPEPMDTTEEPFSPAESIEILQEDDRPRIKTYADIISESSKKPGRDQSSWELSHHAIPQKGASSKAFLLAETTEYEPQHQITQSSQTTKAIADRMQSLRNAKQPSHLGNILHIAHLDKVANEKLAEERAADVRKELSHLRDAAQEKDAIAVEETLVVIVDTISTWLETIEYRIFLSKECPTGPSHDDKTYVELKDEVENVEENIQELNDIWKLVETSYPGEDRKNLQECLNALMTQVKMIEDTTDDGEKQLTSELARWDEFVNGVNNMYRLIEEQRKLLNEIIELEASTKWKLQELDKLENMNRCHMWKTATLLTTSHELLRDYPGKHIPEETYAAHEMTKIIEHGICIERERLLQLLALAEEYEQTLREFAQITEIAENLLESPISVMSLEHLQEEMQKHRKFFVNLNHCRAILESLEGNLDPETRTKYSDLHEELHSRAISLLDQAASRAQQMALAASRWILLEQGVKEERGWLQVAHQRVPDLQTVTSSDYDQYISLYQSLAMDVATHHARLIQLLNVARNLQELVNIEDPEDRYGEALDVIVKLQDNVESSLRKLLAFRESWCNQEALMNRLENWMTSVEKELVSIRDPSGGHIRQFWELKAQYEVHNNIREEANNSFEQALRIIPLSDEMLQRQFHREVQDRWSDVSQKINDIQEQVTRNISSEDISSNEKLKLLERELNELRITVDGFHGVLKTEEELDLYIERLTVLFDRICLIQDELGRLGLLPVAESEKVGVLLSSARRIESQISEELDAAQLLRERLQAIQRGLSRVRKAHQRQSSILDQCEGSEQQGSEVVAAAVDRCQTVADELAILWQDIMGLRQLLHTLPTVMRVSVSPVSVERDISNLQDTHTDLEARCSRLLTLLKNRLALWRRFEKQLEMVQQSVQEADYMMELLTVQGSVDYERLLKATERLEGLSGDLGAREVLIGELREAAEPLREGCAAEVREKVEAAVNEAVQAWEDTRAELDALCTKYQHACRLWQQYKDSSAAVKAWVDTQMDSVANLPPEEAVKHIKICEETMAEHKERLAELQGLVAQIASNVGLDASGPLNCEVEALGQRLDDIRETLSCLADAADARALNQELTRGDLCQTKNFLDSVQQSLTSVSQGESKEQLKLLRNHLLALTCTEPQLQSIKERTLEVSTQELSVVEVLQRWQNVFRETFQQYHRLSAHLVKTQDGATALKLWQEYLSDVQDFLSNDVSGDYNGLSKHRNLCEVHRNLLTDQQNLILTVRSEEGSNLSTTEQFNILTNLHNETLAAIMERHAAVRDRLAAWDRYKSDQTKLLSWLKEIERERSQLHLRFIQLQRLNEILQRIQALLDKIEQGKSQLESLQEQQETLLVNCDQTLAMSIRMELAAHAQRIANLSSSLEIWRDYIPRIQKLYAEYEEQAKHITTTFYEIGQTLSAAFHARPASLSNTKQQLESIQQLQNRLAGMTTDLESLCVITEQLRECLSPIDMKSLNQQQALLRLQHGDLEHQTALLICRLDERCDLYDRWKDRSARLLTWIDETEIRIQDCDTMAPNEPQETLKRLECDLQADIALKQLERLWIQNTGQDLIEVAEEEESERLQRTLDEVNERWERLLAMGKSRASKLVDLMRTMDTLEKRISELRSWLASVESQLSETFVIEEITQNCIDKKLDDHEHLQKTIEAESGNIGEVLNLCEILLSDCDAWKTSFNTDAIKNGMEGLERRWTATCVKSAERKGKIILAWKILQELEKIRAEHEGWLEEIDVALSELENNLDEVSKEESKKAIEKTRGIFGDIEAHESVIKIIEQNFSRLARTGLEPDNLKSLISETRRLIDKWQTLKPRTNAILLALQQGQKNYRDFITVHGAAVVGLTQVDVRLTTTQHLATFEQKSSTRRRLQQLNEIEEELRTQNLTLQKADELALKVMQECHPNDVATIQELVDEYQKLWKDIKNRVASLRAEIEGQEKLEVDEAVQVETLKFEQDTAVQVDTLPRIVRMTSSDAYLIELEAALIECNDALDTLEIAITPDPVAGPGLNTAAKNISKLIGSCQSSIELVRHLHGLLIEDGKLNAQVAKANEVAALTNRYENLLILARTREQQIRELRSPNSDVYTFPCDHDNGRLTCPLCSRRNWAQLENDLWRLEKWLEFAEGTQSEQHSPPSNIEQLEDVIQDHREFVLDLDSHKSILVSLNTVGAHLADHTEELCRAMQLRDRLTVANTRWEKVCNVTAHWEEQLQVALMSNQQFHRIIEELLTWLEKTEDSIRASEPVDLTESTEIMTAKYNKFRELRSDLERCEPRVLSLQESANQLLDEKGETRARLQELRLRLQSLRRLTGIYALKLGAALGMDPRDIGLAATTSSLASLSHDLLDEAASGTSQPHDAPGTTGDDGERTVLSRGYRFLGRVLRVSLPIQALMLLLLGVASLVPSAEEDYNCMLSNNLARSFTPMVVYPNGPPPI</sequence>
<dbReference type="Pfam" id="PF00435">
    <property type="entry name" value="Spectrin"/>
    <property type="match status" value="2"/>
</dbReference>
<feature type="compositionally biased region" description="Basic and acidic residues" evidence="10">
    <location>
        <begin position="3138"/>
        <end position="3168"/>
    </location>
</feature>
<feature type="compositionally biased region" description="Basic and acidic residues" evidence="10">
    <location>
        <begin position="3100"/>
        <end position="3111"/>
    </location>
</feature>
<feature type="compositionally biased region" description="Polar residues" evidence="10">
    <location>
        <begin position="3003"/>
        <end position="3012"/>
    </location>
</feature>
<feature type="region of interest" description="Disordered" evidence="10">
    <location>
        <begin position="498"/>
        <end position="722"/>
    </location>
</feature>
<feature type="compositionally biased region" description="Basic residues" evidence="10">
    <location>
        <begin position="2276"/>
        <end position="2287"/>
    </location>
</feature>
<feature type="region of interest" description="Disordered" evidence="10">
    <location>
        <begin position="5306"/>
        <end position="5360"/>
    </location>
</feature>
<feature type="region of interest" description="Disordered" evidence="10">
    <location>
        <begin position="3075"/>
        <end position="3195"/>
    </location>
</feature>
<feature type="compositionally biased region" description="Basic and acidic residues" evidence="10">
    <location>
        <begin position="2444"/>
        <end position="2479"/>
    </location>
</feature>
<feature type="compositionally biased region" description="Polar residues" evidence="10">
    <location>
        <begin position="3504"/>
        <end position="3524"/>
    </location>
</feature>
<dbReference type="InterPro" id="IPR002017">
    <property type="entry name" value="Spectrin_repeat"/>
</dbReference>
<feature type="compositionally biased region" description="Basic and acidic residues" evidence="10">
    <location>
        <begin position="398"/>
        <end position="435"/>
    </location>
</feature>
<feature type="coiled-coil region" evidence="9">
    <location>
        <begin position="7748"/>
        <end position="7775"/>
    </location>
</feature>
<feature type="region of interest" description="Disordered" evidence="10">
    <location>
        <begin position="5389"/>
        <end position="5410"/>
    </location>
</feature>
<keyword evidence="9" id="KW-0175">Coiled coil</keyword>
<feature type="compositionally biased region" description="Basic and acidic residues" evidence="10">
    <location>
        <begin position="1260"/>
        <end position="1277"/>
    </location>
</feature>
<organism evidence="12 13">
    <name type="scientific">Bombus impatiens</name>
    <name type="common">Bumblebee</name>
    <dbReference type="NCBI Taxonomy" id="132113"/>
    <lineage>
        <taxon>Eukaryota</taxon>
        <taxon>Metazoa</taxon>
        <taxon>Ecdysozoa</taxon>
        <taxon>Arthropoda</taxon>
        <taxon>Hexapoda</taxon>
        <taxon>Insecta</taxon>
        <taxon>Pterygota</taxon>
        <taxon>Neoptera</taxon>
        <taxon>Endopterygota</taxon>
        <taxon>Hymenoptera</taxon>
        <taxon>Apocrita</taxon>
        <taxon>Aculeata</taxon>
        <taxon>Apoidea</taxon>
        <taxon>Anthophila</taxon>
        <taxon>Apidae</taxon>
        <taxon>Bombus</taxon>
        <taxon>Pyrobombus</taxon>
    </lineage>
</organism>
<dbReference type="Pfam" id="PF10541">
    <property type="entry name" value="KASH"/>
    <property type="match status" value="1"/>
</dbReference>
<feature type="compositionally biased region" description="Basic and acidic residues" evidence="10">
    <location>
        <begin position="1115"/>
        <end position="1141"/>
    </location>
</feature>
<feature type="region of interest" description="Disordered" evidence="10">
    <location>
        <begin position="2271"/>
        <end position="2519"/>
    </location>
</feature>
<evidence type="ECO:0000256" key="1">
    <source>
        <dbReference type="ARBA" id="ARBA00004126"/>
    </source>
</evidence>
<feature type="compositionally biased region" description="Polar residues" evidence="10">
    <location>
        <begin position="3481"/>
        <end position="3492"/>
    </location>
</feature>
<feature type="compositionally biased region" description="Basic and acidic residues" evidence="10">
    <location>
        <begin position="2136"/>
        <end position="2148"/>
    </location>
</feature>
<feature type="region of interest" description="Disordered" evidence="10">
    <location>
        <begin position="15"/>
        <end position="232"/>
    </location>
</feature>
<feature type="region of interest" description="Disordered" evidence="10">
    <location>
        <begin position="7814"/>
        <end position="7833"/>
    </location>
</feature>
<dbReference type="InterPro" id="IPR052403">
    <property type="entry name" value="LINC-complex_assoc"/>
</dbReference>
<feature type="region of interest" description="Disordered" evidence="10">
    <location>
        <begin position="1742"/>
        <end position="1963"/>
    </location>
</feature>
<feature type="compositionally biased region" description="Gly residues" evidence="10">
    <location>
        <begin position="3361"/>
        <end position="3375"/>
    </location>
</feature>
<feature type="compositionally biased region" description="Basic and acidic residues" evidence="10">
    <location>
        <begin position="1047"/>
        <end position="1073"/>
    </location>
</feature>
<feature type="region of interest" description="Disordered" evidence="10">
    <location>
        <begin position="2014"/>
        <end position="2066"/>
    </location>
</feature>
<dbReference type="GeneID" id="117151710"/>
<feature type="compositionally biased region" description="Basic and acidic residues" evidence="10">
    <location>
        <begin position="2551"/>
        <end position="2569"/>
    </location>
</feature>
<feature type="region of interest" description="Disordered" evidence="10">
    <location>
        <begin position="4231"/>
        <end position="4258"/>
    </location>
</feature>
<evidence type="ECO:0000256" key="6">
    <source>
        <dbReference type="ARBA" id="ARBA00023136"/>
    </source>
</evidence>
<feature type="region of interest" description="Disordered" evidence="10">
    <location>
        <begin position="1015"/>
        <end position="1321"/>
    </location>
</feature>
<dbReference type="InterPro" id="IPR018159">
    <property type="entry name" value="Spectrin/alpha-actinin"/>
</dbReference>
<feature type="compositionally biased region" description="Basic residues" evidence="10">
    <location>
        <begin position="4761"/>
        <end position="4771"/>
    </location>
</feature>
<feature type="compositionally biased region" description="Basic and acidic residues" evidence="10">
    <location>
        <begin position="2343"/>
        <end position="2436"/>
    </location>
</feature>
<reference evidence="13" key="1">
    <citation type="journal article" date="2011" name="Proc. Natl. Acad. Sci. U.S.A.">
        <title>Genes involved in convergent evolution of eusociality in bees.</title>
        <authorList>
            <person name="Woodard S.H."/>
            <person name="Fischman B.J."/>
            <person name="Venkat A."/>
            <person name="Hudson M.E."/>
            <person name="Varala K."/>
            <person name="Cameron S.A."/>
            <person name="Clark A.G."/>
            <person name="Robinson G.E."/>
        </authorList>
    </citation>
    <scope>NUCLEOTIDE SEQUENCE</scope>
</reference>
<feature type="coiled-coil region" evidence="9">
    <location>
        <begin position="6485"/>
        <end position="6512"/>
    </location>
</feature>
<feature type="topological domain" description="Cytoplasmic" evidence="8">
    <location>
        <begin position="1"/>
        <end position="7849"/>
    </location>
</feature>
<dbReference type="OrthoDB" id="6618337at2759"/>
<feature type="compositionally biased region" description="Basic and acidic residues" evidence="10">
    <location>
        <begin position="3184"/>
        <end position="3195"/>
    </location>
</feature>
<keyword evidence="5" id="KW-1133">Transmembrane helix</keyword>
<dbReference type="Gene3D" id="1.20.58.60">
    <property type="match status" value="5"/>
</dbReference>
<feature type="compositionally biased region" description="Basic and acidic residues" evidence="10">
    <location>
        <begin position="4241"/>
        <end position="4252"/>
    </location>
</feature>
<feature type="compositionally biased region" description="Basic and acidic residues" evidence="10">
    <location>
        <begin position="1285"/>
        <end position="1311"/>
    </location>
</feature>
<feature type="compositionally biased region" description="Polar residues" evidence="10">
    <location>
        <begin position="1244"/>
        <end position="1253"/>
    </location>
</feature>
<evidence type="ECO:0000256" key="8">
    <source>
        <dbReference type="PROSITE-ProRule" id="PRU00385"/>
    </source>
</evidence>
<feature type="compositionally biased region" description="Basic and acidic residues" evidence="10">
    <location>
        <begin position="338"/>
        <end position="374"/>
    </location>
</feature>
<feature type="compositionally biased region" description="Polar residues" evidence="10">
    <location>
        <begin position="1826"/>
        <end position="1842"/>
    </location>
</feature>
<feature type="region of interest" description="Disordered" evidence="10">
    <location>
        <begin position="2128"/>
        <end position="2148"/>
    </location>
</feature>
<evidence type="ECO:0000256" key="5">
    <source>
        <dbReference type="ARBA" id="ARBA00022989"/>
    </source>
</evidence>
<feature type="compositionally biased region" description="Basic and acidic residues" evidence="10">
    <location>
        <begin position="651"/>
        <end position="672"/>
    </location>
</feature>
<feature type="compositionally biased region" description="Basic and acidic residues" evidence="10">
    <location>
        <begin position="2772"/>
        <end position="2814"/>
    </location>
</feature>
<feature type="compositionally biased region" description="Basic and acidic residues" evidence="10">
    <location>
        <begin position="1081"/>
        <end position="1104"/>
    </location>
</feature>
<evidence type="ECO:0000256" key="9">
    <source>
        <dbReference type="SAM" id="Coils"/>
    </source>
</evidence>
<feature type="compositionally biased region" description="Basic and acidic residues" evidence="10">
    <location>
        <begin position="1885"/>
        <end position="1907"/>
    </location>
</feature>
<dbReference type="InterPro" id="IPR012315">
    <property type="entry name" value="KASH"/>
</dbReference>
<feature type="compositionally biased region" description="Basic and acidic residues" evidence="10">
    <location>
        <begin position="1745"/>
        <end position="1772"/>
    </location>
</feature>
<feature type="compositionally biased region" description="Basic and acidic residues" evidence="10">
    <location>
        <begin position="833"/>
        <end position="864"/>
    </location>
</feature>
<feature type="region of interest" description="Disordered" evidence="10">
    <location>
        <begin position="4658"/>
        <end position="4807"/>
    </location>
</feature>
<feature type="compositionally biased region" description="Basic and acidic residues" evidence="10">
    <location>
        <begin position="80"/>
        <end position="124"/>
    </location>
</feature>
<feature type="compositionally biased region" description="Basic and acidic residues" evidence="10">
    <location>
        <begin position="1568"/>
        <end position="1583"/>
    </location>
</feature>
<feature type="compositionally biased region" description="Basic and acidic residues" evidence="10">
    <location>
        <begin position="2320"/>
        <end position="2335"/>
    </location>
</feature>
<feature type="compositionally biased region" description="Basic and acidic residues" evidence="10">
    <location>
        <begin position="149"/>
        <end position="182"/>
    </location>
</feature>
<keyword evidence="12" id="KW-1185">Reference proteome</keyword>
<feature type="compositionally biased region" description="Basic residues" evidence="10">
    <location>
        <begin position="2753"/>
        <end position="2770"/>
    </location>
</feature>
<feature type="compositionally biased region" description="Polar residues" evidence="10">
    <location>
        <begin position="1312"/>
        <end position="1321"/>
    </location>
</feature>
<evidence type="ECO:0000256" key="4">
    <source>
        <dbReference type="ARBA" id="ARBA00022737"/>
    </source>
</evidence>
<dbReference type="RefSeq" id="XP_033176812.1">
    <property type="nucleotide sequence ID" value="XM_033320921.1"/>
</dbReference>
<feature type="compositionally biased region" description="Polar residues" evidence="10">
    <location>
        <begin position="4784"/>
        <end position="4806"/>
    </location>
</feature>
<keyword evidence="4" id="KW-0677">Repeat</keyword>
<evidence type="ECO:0000256" key="10">
    <source>
        <dbReference type="SAM" id="MobiDB-lite"/>
    </source>
</evidence>
<proteinExistence type="inferred from homology"/>
<feature type="compositionally biased region" description="Basic and acidic residues" evidence="10">
    <location>
        <begin position="1945"/>
        <end position="1963"/>
    </location>
</feature>
<feature type="compositionally biased region" description="Acidic residues" evidence="10">
    <location>
        <begin position="1442"/>
        <end position="1451"/>
    </location>
</feature>
<evidence type="ECO:0000259" key="11">
    <source>
        <dbReference type="PROSITE" id="PS51049"/>
    </source>
</evidence>
<feature type="compositionally biased region" description="Basic and acidic residues" evidence="10">
    <location>
        <begin position="1149"/>
        <end position="1175"/>
    </location>
</feature>
<feature type="compositionally biased region" description="Basic and acidic residues" evidence="10">
    <location>
        <begin position="3526"/>
        <end position="3542"/>
    </location>
</feature>
<feature type="compositionally biased region" description="Basic residues" evidence="10">
    <location>
        <begin position="2962"/>
        <end position="2973"/>
    </location>
</feature>
<feature type="compositionally biased region" description="Basic and acidic residues" evidence="10">
    <location>
        <begin position="1431"/>
        <end position="1441"/>
    </location>
</feature>
<dbReference type="PANTHER" id="PTHR47535">
    <property type="entry name" value="MUSCLE-SPECIFIC PROTEIN 300 KDA, ISOFORM G"/>
    <property type="match status" value="1"/>
</dbReference>
<dbReference type="CDD" id="cd00176">
    <property type="entry name" value="SPEC"/>
    <property type="match status" value="2"/>
</dbReference>
<dbReference type="PANTHER" id="PTHR47535:SF10">
    <property type="entry name" value="MUSCLE-SPECIFIC PROTEIN 300 KDA"/>
    <property type="match status" value="1"/>
</dbReference>
<feature type="compositionally biased region" description="Basic and acidic residues" evidence="10">
    <location>
        <begin position="42"/>
        <end position="71"/>
    </location>
</feature>
<feature type="region of interest" description="Disordered" evidence="10">
    <location>
        <begin position="3344"/>
        <end position="3377"/>
    </location>
</feature>
<feature type="compositionally biased region" description="Basic and acidic residues" evidence="10">
    <location>
        <begin position="4772"/>
        <end position="4781"/>
    </location>
</feature>
<dbReference type="FunFam" id="1.20.58.60:FF:000171">
    <property type="entry name" value="Uncharacterized protein, isoform B"/>
    <property type="match status" value="1"/>
</dbReference>
<dbReference type="SUPFAM" id="SSF46966">
    <property type="entry name" value="Spectrin repeat"/>
    <property type="match status" value="10"/>
</dbReference>
<feature type="region of interest" description="Disordered" evidence="10">
    <location>
        <begin position="2547"/>
        <end position="2602"/>
    </location>
</feature>
<feature type="compositionally biased region" description="Basic and acidic residues" evidence="10">
    <location>
        <begin position="3013"/>
        <end position="3032"/>
    </location>
</feature>
<feature type="compositionally biased region" description="Basic and acidic residues" evidence="10">
    <location>
        <begin position="1590"/>
        <end position="1637"/>
    </location>
</feature>
<feature type="compositionally biased region" description="Low complexity" evidence="10">
    <location>
        <begin position="701"/>
        <end position="721"/>
    </location>
</feature>
<feature type="compositionally biased region" description="Basic and acidic residues" evidence="10">
    <location>
        <begin position="1015"/>
        <end position="1039"/>
    </location>
</feature>
<evidence type="ECO:0000313" key="13">
    <source>
        <dbReference type="RefSeq" id="XP_033176812.1"/>
    </source>
</evidence>
<feature type="region of interest" description="Disordered" evidence="10">
    <location>
        <begin position="1431"/>
        <end position="1455"/>
    </location>
</feature>
<feature type="region of interest" description="Disordered" evidence="10">
    <location>
        <begin position="2622"/>
        <end position="2828"/>
    </location>
</feature>
<dbReference type="PROSITE" id="PS51049">
    <property type="entry name" value="KASH"/>
    <property type="match status" value="1"/>
</dbReference>
<feature type="compositionally biased region" description="Polar residues" evidence="10">
    <location>
        <begin position="4889"/>
        <end position="4898"/>
    </location>
</feature>
<comment type="similarity">
    <text evidence="2">Belongs to the nesprin family.</text>
</comment>
<comment type="subcellular location">
    <subcellularLocation>
        <location evidence="1">Nucleus membrane</location>
    </subcellularLocation>
</comment>
<dbReference type="Proteomes" id="UP000515180">
    <property type="component" value="Unplaced"/>
</dbReference>
<feature type="compositionally biased region" description="Basic and acidic residues" evidence="10">
    <location>
        <begin position="1217"/>
        <end position="1243"/>
    </location>
</feature>
<feature type="domain" description="KASH" evidence="11">
    <location>
        <begin position="7841"/>
        <end position="7900"/>
    </location>
</feature>
<feature type="compositionally biased region" description="Basic and acidic residues" evidence="10">
    <location>
        <begin position="2863"/>
        <end position="2937"/>
    </location>
</feature>
<feature type="compositionally biased region" description="Basic residues" evidence="10">
    <location>
        <begin position="2026"/>
        <end position="2035"/>
    </location>
</feature>
<feature type="compositionally biased region" description="Basic and acidic residues" evidence="10">
    <location>
        <begin position="4674"/>
        <end position="4689"/>
    </location>
</feature>
<dbReference type="SMART" id="SM00150">
    <property type="entry name" value="SPEC"/>
    <property type="match status" value="8"/>
</dbReference>
<reference evidence="13" key="2">
    <citation type="submission" date="2025-08" db="UniProtKB">
        <authorList>
            <consortium name="RefSeq"/>
        </authorList>
    </citation>
    <scope>IDENTIFICATION</scope>
</reference>